<dbReference type="GO" id="GO:0005886">
    <property type="term" value="C:plasma membrane"/>
    <property type="evidence" value="ECO:0007669"/>
    <property type="project" value="TreeGrafter"/>
</dbReference>
<dbReference type="SUPFAM" id="SSF50156">
    <property type="entry name" value="PDZ domain-like"/>
    <property type="match status" value="3"/>
</dbReference>
<sequence>MKFPDYVPNNMLVGDRTTWEYHTVAVTRVPGYGFGIAVSGGRDNPHFANGDPSIAVSDVLKGGPAEDRLQVNDRIISVNGVSLENVEYATAVQVLRDSGNTVQLVVKRRVPLNPINAAGAVQHQHSHSLSSVGLMANGSGGVAPTPLTSLSQPNSLNSSLVQNASSGQPIKVTLTKGGKKDDYGVVLGCRLFVKEISSKAREQLNANGYSLQEGDIITRIHNTNCGDTMSLKEAKKIIDGCKERLNLVVLRDITNQAAVSQLNLNNSASHQASGNIYATHQPQVSGCSSSNNNLEDPYLPGGASYSSQNLYVQPPTRTSNGPNINGNGLNDEKSNLTPRGRSRGPIMDGVSLQQLDRPVTPTRGRSAAIDEPPRPPPPRGSSGGAAQEDFYSSRRQLYEERQSAEPRFISFQKEGSVGIRLTGGNEAGIFVTAVQPGSPASLQGLMPGDKILKVNDMDMNGVTREEAVLFLLSLQDRIDLIVQYCKEEYDEVVTNQRGDSFHIKTHFHCDNPSKGEMAFKAGDVFRVIDTLHNGVVGSWQVLKIGRGHQEMQRGVIPNKSRAEELATAQFNATKKEMNANESRGNFFRRRRGRPLPPTGQSHDYGRTPHDHRSFGGPNDLNRQSSPGRPHYHDMNASRNIDPRNGTPQRPSNLGLESSPRKPLVETKTDYGKYSRNNSVTQADYTKLPKTAPHGVVPPPNVSNGQSQMNGSGTPSSNGSGPFKPVPPPKPKNYRPPVQSGGSSGSGGTTPWENGDSGSPRSPNGFYYPPTPSHHHYGQQATPGSPSNGHMQPPPPQQQQPTYGGSNGNYGQAPPPQPYPQANGYNGNGHHYNGGSGTGPYIAPHRGMPPPIGNLPPHTPERHALDLAGSREQRGSAFELYRKPQIGATAGHHHNMSEMEPYDERYDDYYNMPPPAAHPSQGHHMQRSRSAPRYPHERPPHAQDPNYYGHYGTSRGHSQPRQQYPQHHQQQYYDDHGMEMGPPPLPPHKKKKSVLKSPLVALKNALLKSTRPLRRMNSMVEPERKPKGLRRQQSMLERGVQRPYYPDEYPTYPAGFEERAHGGQGMMQPHPQDAYYQRGGHYAPQQQDMMNSTYQNLEGEDIYGNIGNTVPRMPHHQDNGYGYDQYDLYANRACIDLERRQAEAAAASGGRNGRRIVRRHSTTTADRGGNPGPPRRPMISPGYEQDPQEIYQTRNGAYMLPDQRRAPSSEVMTRRRFYPGAANEQTEEEPLYQSRREMQREMQRNHLYQSKREMQERISQGKRDMEREFSPQSSSSQSEASNPEAIYQSRREAKESALKTRSQLRDQIYQTRREALDSMAEPIYVSKRDMGRPAPIYETREESILQSRENETDEKKEKECKTEQIQVEINAQPEEQIEDSTLSRSDLQKSSDTVIENPARAPLVQDEVDDDEDEEVQDQNDPAESSADQTEQPTAIENNLHNEGMVEQAQNDSDDVFEAADKVSPLAPPPAPVQPPTPRSGRAPFHISNILKRTAPPPSSPIGDSCTSIETQYTSQASLPVGPPNATSTPFSSSMSLPIAGPVNNQPPANGPFPTLPREPSTSRGFFDSNGGTLADKLWHVSLQIPPGAIPAGVRQEIYFTVSDPRMGQAVGGPPLDMENGETMLSPLVMCGPQGLEFLVPVTLNIPHCAGRTASLGLALKATDSEKNLHTEWDNIDLPSNAAAHTVSVKVDHF</sequence>
<dbReference type="InterPro" id="IPR000906">
    <property type="entry name" value="ZU5_dom"/>
</dbReference>
<feature type="domain" description="ZU5" evidence="4">
    <location>
        <begin position="1560"/>
        <end position="1693"/>
    </location>
</feature>
<evidence type="ECO:0000313" key="5">
    <source>
        <dbReference type="EMBL" id="EDX13702.1"/>
    </source>
</evidence>
<dbReference type="Pfam" id="PF07653">
    <property type="entry name" value="SH3_2"/>
    <property type="match status" value="1"/>
</dbReference>
<dbReference type="CDD" id="cd06729">
    <property type="entry name" value="PDZ3_ZO1-like_domain"/>
    <property type="match status" value="1"/>
</dbReference>
<dbReference type="GO" id="GO:0150105">
    <property type="term" value="P:protein localization to cell-cell junction"/>
    <property type="evidence" value="ECO:0007669"/>
    <property type="project" value="TreeGrafter"/>
</dbReference>
<feature type="compositionally biased region" description="Polar residues" evidence="2">
    <location>
        <begin position="674"/>
        <end position="683"/>
    </location>
</feature>
<dbReference type="Pfam" id="PF00595">
    <property type="entry name" value="PDZ"/>
    <property type="match status" value="2"/>
</dbReference>
<dbReference type="Bgee" id="FBgn0192297">
    <property type="expression patterns" value="Expressed in embryo and 3 other cell types or tissues"/>
</dbReference>
<feature type="compositionally biased region" description="Polar residues" evidence="2">
    <location>
        <begin position="748"/>
        <end position="761"/>
    </location>
</feature>
<feature type="compositionally biased region" description="Low complexity" evidence="2">
    <location>
        <begin position="1269"/>
        <end position="1284"/>
    </location>
</feature>
<evidence type="ECO:0000259" key="3">
    <source>
        <dbReference type="PROSITE" id="PS50106"/>
    </source>
</evidence>
<dbReference type="InterPro" id="IPR036028">
    <property type="entry name" value="SH3-like_dom_sf"/>
</dbReference>
<feature type="compositionally biased region" description="Pro residues" evidence="2">
    <location>
        <begin position="846"/>
        <end position="857"/>
    </location>
</feature>
<evidence type="ECO:0000256" key="2">
    <source>
        <dbReference type="SAM" id="MobiDB-lite"/>
    </source>
</evidence>
<dbReference type="SMART" id="SM00228">
    <property type="entry name" value="PDZ"/>
    <property type="match status" value="3"/>
</dbReference>
<feature type="region of interest" description="Disordered" evidence="2">
    <location>
        <begin position="282"/>
        <end position="387"/>
    </location>
</feature>
<feature type="compositionally biased region" description="Polar residues" evidence="2">
    <location>
        <begin position="1419"/>
        <end position="1431"/>
    </location>
</feature>
<dbReference type="GO" id="GO:0005923">
    <property type="term" value="C:bicellular tight junction"/>
    <property type="evidence" value="ECO:0007669"/>
    <property type="project" value="TreeGrafter"/>
</dbReference>
<dbReference type="Gene3D" id="2.30.30.40">
    <property type="entry name" value="SH3 Domains"/>
    <property type="match status" value="1"/>
</dbReference>
<dbReference type="SMART" id="SM00218">
    <property type="entry name" value="ZU5"/>
    <property type="match status" value="1"/>
</dbReference>
<dbReference type="GO" id="GO:0098609">
    <property type="term" value="P:cell-cell adhesion"/>
    <property type="evidence" value="ECO:0007669"/>
    <property type="project" value="TreeGrafter"/>
</dbReference>
<dbReference type="EMBL" id="CM000364">
    <property type="protein sequence ID" value="EDX13702.1"/>
    <property type="molecule type" value="Genomic_DNA"/>
</dbReference>
<gene>
    <name evidence="5" type="primary">Dsim\GD20836</name>
    <name evidence="5" type="ORF">Dsim_GD20836</name>
</gene>
<dbReference type="CDD" id="cd11859">
    <property type="entry name" value="SH3_ZO"/>
    <property type="match status" value="1"/>
</dbReference>
<dbReference type="Proteomes" id="UP000000304">
    <property type="component" value="Chromosome 3R"/>
</dbReference>
<dbReference type="STRING" id="7240.B4QXW5"/>
<dbReference type="FunFam" id="2.30.42.10:FF:000029">
    <property type="entry name" value="tight junction protein ZO-1 isoform X1"/>
    <property type="match status" value="1"/>
</dbReference>
<dbReference type="Gene3D" id="2.30.42.10">
    <property type="match status" value="3"/>
</dbReference>
<feature type="region of interest" description="Disordered" evidence="2">
    <location>
        <begin position="1145"/>
        <end position="1183"/>
    </location>
</feature>
<feature type="compositionally biased region" description="Basic and acidic residues" evidence="2">
    <location>
        <begin position="1337"/>
        <end position="1361"/>
    </location>
</feature>
<dbReference type="CDD" id="cd06727">
    <property type="entry name" value="PDZ1_ZO1-like"/>
    <property type="match status" value="1"/>
</dbReference>
<feature type="region of interest" description="Disordered" evidence="2">
    <location>
        <begin position="1325"/>
        <end position="1431"/>
    </location>
</feature>
<dbReference type="FunFam" id="2.30.42.10:FF:000179">
    <property type="entry name" value="Uncharacterized protein, isoform G"/>
    <property type="match status" value="1"/>
</dbReference>
<organism evidence="5 6">
    <name type="scientific">Drosophila simulans</name>
    <name type="common">Fruit fly</name>
    <dbReference type="NCBI Taxonomy" id="7240"/>
    <lineage>
        <taxon>Eukaryota</taxon>
        <taxon>Metazoa</taxon>
        <taxon>Ecdysozoa</taxon>
        <taxon>Arthropoda</taxon>
        <taxon>Hexapoda</taxon>
        <taxon>Insecta</taxon>
        <taxon>Pterygota</taxon>
        <taxon>Neoptera</taxon>
        <taxon>Endopterygota</taxon>
        <taxon>Diptera</taxon>
        <taxon>Brachycera</taxon>
        <taxon>Muscomorpha</taxon>
        <taxon>Ephydroidea</taxon>
        <taxon>Drosophilidae</taxon>
        <taxon>Drosophila</taxon>
        <taxon>Sophophora</taxon>
    </lineage>
</organism>
<dbReference type="Pfam" id="PF00791">
    <property type="entry name" value="ZU5"/>
    <property type="match status" value="1"/>
</dbReference>
<feature type="domain" description="PDZ" evidence="3">
    <location>
        <begin position="413"/>
        <end position="486"/>
    </location>
</feature>
<feature type="compositionally biased region" description="Polar residues" evidence="2">
    <location>
        <begin position="645"/>
        <end position="655"/>
    </location>
</feature>
<feature type="compositionally biased region" description="Low complexity" evidence="2">
    <location>
        <begin position="958"/>
        <end position="971"/>
    </location>
</feature>
<name>B4QXW5_DROSI</name>
<feature type="compositionally biased region" description="Polar residues" evidence="2">
    <location>
        <begin position="1378"/>
        <end position="1393"/>
    </location>
</feature>
<feature type="compositionally biased region" description="Polar residues" evidence="2">
    <location>
        <begin position="778"/>
        <end position="789"/>
    </location>
</feature>
<feature type="region of interest" description="Disordered" evidence="2">
    <location>
        <begin position="570"/>
        <end position="861"/>
    </location>
</feature>
<dbReference type="PANTHER" id="PTHR13865">
    <property type="entry name" value="TIGHT JUNCTION PROTEIN"/>
    <property type="match status" value="1"/>
</dbReference>
<dbReference type="OrthoDB" id="418634at2759"/>
<keyword evidence="6" id="KW-1185">Reference proteome</keyword>
<dbReference type="Gene3D" id="2.60.220.30">
    <property type="match status" value="1"/>
</dbReference>
<evidence type="ECO:0000256" key="1">
    <source>
        <dbReference type="ARBA" id="ARBA00022443"/>
    </source>
</evidence>
<dbReference type="SUPFAM" id="SSF50044">
    <property type="entry name" value="SH3-domain"/>
    <property type="match status" value="1"/>
</dbReference>
<evidence type="ECO:0000259" key="4">
    <source>
        <dbReference type="PROSITE" id="PS51145"/>
    </source>
</evidence>
<dbReference type="InterPro" id="IPR036034">
    <property type="entry name" value="PDZ_sf"/>
</dbReference>
<dbReference type="CDD" id="cd06728">
    <property type="entry name" value="PDZ2_ZO1-like_ds"/>
    <property type="match status" value="1"/>
</dbReference>
<dbReference type="PhylomeDB" id="B4QXW5"/>
<feature type="compositionally biased region" description="Acidic residues" evidence="2">
    <location>
        <begin position="1405"/>
        <end position="1417"/>
    </location>
</feature>
<dbReference type="PROSITE" id="PS51145">
    <property type="entry name" value="ZU5"/>
    <property type="match status" value="1"/>
</dbReference>
<proteinExistence type="predicted"/>
<feature type="compositionally biased region" description="Basic and acidic residues" evidence="2">
    <location>
        <begin position="603"/>
        <end position="613"/>
    </location>
</feature>
<feature type="compositionally biased region" description="Low complexity" evidence="2">
    <location>
        <begin position="709"/>
        <end position="722"/>
    </location>
</feature>
<feature type="compositionally biased region" description="Pro residues" evidence="2">
    <location>
        <begin position="1465"/>
        <end position="1477"/>
    </location>
</feature>
<dbReference type="HOGENOM" id="CLU_001538_2_0_1"/>
<dbReference type="PROSITE" id="PS50106">
    <property type="entry name" value="PDZ"/>
    <property type="match status" value="3"/>
</dbReference>
<dbReference type="OMA" id="MEMGPPP"/>
<dbReference type="FunFam" id="2.30.42.10:FF:000138">
    <property type="entry name" value="Uncharacterized protein, isoform C"/>
    <property type="match status" value="1"/>
</dbReference>
<reference evidence="5 6" key="1">
    <citation type="journal article" date="2007" name="Nature">
        <title>Evolution of genes and genomes on the Drosophila phylogeny.</title>
        <authorList>
            <consortium name="Drosophila 12 Genomes Consortium"/>
            <person name="Clark A.G."/>
            <person name="Eisen M.B."/>
            <person name="Smith D.R."/>
            <person name="Bergman C.M."/>
            <person name="Oliver B."/>
            <person name="Markow T.A."/>
            <person name="Kaufman T.C."/>
            <person name="Kellis M."/>
            <person name="Gelbart W."/>
            <person name="Iyer V.N."/>
            <person name="Pollard D.A."/>
            <person name="Sackton T.B."/>
            <person name="Larracuente A.M."/>
            <person name="Singh N.D."/>
            <person name="Abad J.P."/>
            <person name="Abt D.N."/>
            <person name="Adryan B."/>
            <person name="Aguade M."/>
            <person name="Akashi H."/>
            <person name="Anderson W.W."/>
            <person name="Aquadro C.F."/>
            <person name="Ardell D.H."/>
            <person name="Arguello R."/>
            <person name="Artieri C.G."/>
            <person name="Barbash D.A."/>
            <person name="Barker D."/>
            <person name="Barsanti P."/>
            <person name="Batterham P."/>
            <person name="Batzoglou S."/>
            <person name="Begun D."/>
            <person name="Bhutkar A."/>
            <person name="Blanco E."/>
            <person name="Bosak S.A."/>
            <person name="Bradley R.K."/>
            <person name="Brand A.D."/>
            <person name="Brent M.R."/>
            <person name="Brooks A.N."/>
            <person name="Brown R.H."/>
            <person name="Butlin R.K."/>
            <person name="Caggese C."/>
            <person name="Calvi B.R."/>
            <person name="Bernardo de Carvalho A."/>
            <person name="Caspi A."/>
            <person name="Castrezana S."/>
            <person name="Celniker S.E."/>
            <person name="Chang J.L."/>
            <person name="Chapple C."/>
            <person name="Chatterji S."/>
            <person name="Chinwalla A."/>
            <person name="Civetta A."/>
            <person name="Clifton S.W."/>
            <person name="Comeron J.M."/>
            <person name="Costello J.C."/>
            <person name="Coyne J.A."/>
            <person name="Daub J."/>
            <person name="David R.G."/>
            <person name="Delcher A.L."/>
            <person name="Delehaunty K."/>
            <person name="Do C.B."/>
            <person name="Ebling H."/>
            <person name="Edwards K."/>
            <person name="Eickbush T."/>
            <person name="Evans J.D."/>
            <person name="Filipski A."/>
            <person name="Findeiss S."/>
            <person name="Freyhult E."/>
            <person name="Fulton L."/>
            <person name="Fulton R."/>
            <person name="Garcia A.C."/>
            <person name="Gardiner A."/>
            <person name="Garfield D.A."/>
            <person name="Garvin B.E."/>
            <person name="Gibson G."/>
            <person name="Gilbert D."/>
            <person name="Gnerre S."/>
            <person name="Godfrey J."/>
            <person name="Good R."/>
            <person name="Gotea V."/>
            <person name="Gravely B."/>
            <person name="Greenberg A.J."/>
            <person name="Griffiths-Jones S."/>
            <person name="Gross S."/>
            <person name="Guigo R."/>
            <person name="Gustafson E.A."/>
            <person name="Haerty W."/>
            <person name="Hahn M.W."/>
            <person name="Halligan D.L."/>
            <person name="Halpern A.L."/>
            <person name="Halter G.M."/>
            <person name="Han M.V."/>
            <person name="Heger A."/>
            <person name="Hillier L."/>
            <person name="Hinrichs A.S."/>
            <person name="Holmes I."/>
            <person name="Hoskins R.A."/>
            <person name="Hubisz M.J."/>
            <person name="Hultmark D."/>
            <person name="Huntley M.A."/>
            <person name="Jaffe D.B."/>
            <person name="Jagadeeshan S."/>
            <person name="Jeck W.R."/>
            <person name="Johnson J."/>
            <person name="Jones C.D."/>
            <person name="Jordan W.C."/>
            <person name="Karpen G.H."/>
            <person name="Kataoka E."/>
            <person name="Keightley P.D."/>
            <person name="Kheradpour P."/>
            <person name="Kirkness E.F."/>
            <person name="Koerich L.B."/>
            <person name="Kristiansen K."/>
            <person name="Kudrna D."/>
            <person name="Kulathinal R.J."/>
            <person name="Kumar S."/>
            <person name="Kwok R."/>
            <person name="Lander E."/>
            <person name="Langley C.H."/>
            <person name="Lapoint R."/>
            <person name="Lazzaro B.P."/>
            <person name="Lee S.J."/>
            <person name="Levesque L."/>
            <person name="Li R."/>
            <person name="Lin C.F."/>
            <person name="Lin M.F."/>
            <person name="Lindblad-Toh K."/>
            <person name="Llopart A."/>
            <person name="Long M."/>
            <person name="Low L."/>
            <person name="Lozovsky E."/>
            <person name="Lu J."/>
            <person name="Luo M."/>
            <person name="Machado C.A."/>
            <person name="Makalowski W."/>
            <person name="Marzo M."/>
            <person name="Matsuda M."/>
            <person name="Matzkin L."/>
            <person name="McAllister B."/>
            <person name="McBride C.S."/>
            <person name="McKernan B."/>
            <person name="McKernan K."/>
            <person name="Mendez-Lago M."/>
            <person name="Minx P."/>
            <person name="Mollenhauer M.U."/>
            <person name="Montooth K."/>
            <person name="Mount S.M."/>
            <person name="Mu X."/>
            <person name="Myers E."/>
            <person name="Negre B."/>
            <person name="Newfeld S."/>
            <person name="Nielsen R."/>
            <person name="Noor M.A."/>
            <person name="O'Grady P."/>
            <person name="Pachter L."/>
            <person name="Papaceit M."/>
            <person name="Parisi M.J."/>
            <person name="Parisi M."/>
            <person name="Parts L."/>
            <person name="Pedersen J.S."/>
            <person name="Pesole G."/>
            <person name="Phillippy A.M."/>
            <person name="Ponting C.P."/>
            <person name="Pop M."/>
            <person name="Porcelli D."/>
            <person name="Powell J.R."/>
            <person name="Prohaska S."/>
            <person name="Pruitt K."/>
            <person name="Puig M."/>
            <person name="Quesneville H."/>
            <person name="Ram K.R."/>
            <person name="Rand D."/>
            <person name="Rasmussen M.D."/>
            <person name="Reed L.K."/>
            <person name="Reenan R."/>
            <person name="Reily A."/>
            <person name="Remington K.A."/>
            <person name="Rieger T.T."/>
            <person name="Ritchie M.G."/>
            <person name="Robin C."/>
            <person name="Rogers Y.H."/>
            <person name="Rohde C."/>
            <person name="Rozas J."/>
            <person name="Rubenfield M.J."/>
            <person name="Ruiz A."/>
            <person name="Russo S."/>
            <person name="Salzberg S.L."/>
            <person name="Sanchez-Gracia A."/>
            <person name="Saranga D.J."/>
            <person name="Sato H."/>
            <person name="Schaeffer S.W."/>
            <person name="Schatz M.C."/>
            <person name="Schlenke T."/>
            <person name="Schwartz R."/>
            <person name="Segarra C."/>
            <person name="Singh R.S."/>
            <person name="Sirot L."/>
            <person name="Sirota M."/>
            <person name="Sisneros N.B."/>
            <person name="Smith C.D."/>
            <person name="Smith T.F."/>
            <person name="Spieth J."/>
            <person name="Stage D.E."/>
            <person name="Stark A."/>
            <person name="Stephan W."/>
            <person name="Strausberg R.L."/>
            <person name="Strempel S."/>
            <person name="Sturgill D."/>
            <person name="Sutton G."/>
            <person name="Sutton G.G."/>
            <person name="Tao W."/>
            <person name="Teichmann S."/>
            <person name="Tobari Y.N."/>
            <person name="Tomimura Y."/>
            <person name="Tsolas J.M."/>
            <person name="Valente V.L."/>
            <person name="Venter E."/>
            <person name="Venter J.C."/>
            <person name="Vicario S."/>
            <person name="Vieira F.G."/>
            <person name="Vilella A.J."/>
            <person name="Villasante A."/>
            <person name="Walenz B."/>
            <person name="Wang J."/>
            <person name="Wasserman M."/>
            <person name="Watts T."/>
            <person name="Wilson D."/>
            <person name="Wilson R.K."/>
            <person name="Wing R.A."/>
            <person name="Wolfner M.F."/>
            <person name="Wong A."/>
            <person name="Wong G.K."/>
            <person name="Wu C.I."/>
            <person name="Wu G."/>
            <person name="Yamamoto D."/>
            <person name="Yang H.P."/>
            <person name="Yang S.P."/>
            <person name="Yorke J.A."/>
            <person name="Yoshida K."/>
            <person name="Zdobnov E."/>
            <person name="Zhang P."/>
            <person name="Zhang Y."/>
            <person name="Zimin A.V."/>
            <person name="Baldwin J."/>
            <person name="Abdouelleil A."/>
            <person name="Abdulkadir J."/>
            <person name="Abebe A."/>
            <person name="Abera B."/>
            <person name="Abreu J."/>
            <person name="Acer S.C."/>
            <person name="Aftuck L."/>
            <person name="Alexander A."/>
            <person name="An P."/>
            <person name="Anderson E."/>
            <person name="Anderson S."/>
            <person name="Arachi H."/>
            <person name="Azer M."/>
            <person name="Bachantsang P."/>
            <person name="Barry A."/>
            <person name="Bayul T."/>
            <person name="Berlin A."/>
            <person name="Bessette D."/>
            <person name="Bloom T."/>
            <person name="Blye J."/>
            <person name="Boguslavskiy L."/>
            <person name="Bonnet C."/>
            <person name="Boukhgalter B."/>
            <person name="Bourzgui I."/>
            <person name="Brown A."/>
            <person name="Cahill P."/>
            <person name="Channer S."/>
            <person name="Cheshatsang Y."/>
            <person name="Chuda L."/>
            <person name="Citroen M."/>
            <person name="Collymore A."/>
            <person name="Cooke P."/>
            <person name="Costello M."/>
            <person name="D'Aco K."/>
            <person name="Daza R."/>
            <person name="De Haan G."/>
            <person name="DeGray S."/>
            <person name="DeMaso C."/>
            <person name="Dhargay N."/>
            <person name="Dooley K."/>
            <person name="Dooley E."/>
            <person name="Doricent M."/>
            <person name="Dorje P."/>
            <person name="Dorjee K."/>
            <person name="Dupes A."/>
            <person name="Elong R."/>
            <person name="Falk J."/>
            <person name="Farina A."/>
            <person name="Faro S."/>
            <person name="Ferguson D."/>
            <person name="Fisher S."/>
            <person name="Foley C.D."/>
            <person name="Franke A."/>
            <person name="Friedrich D."/>
            <person name="Gadbois L."/>
            <person name="Gearin G."/>
            <person name="Gearin C.R."/>
            <person name="Giannoukos G."/>
            <person name="Goode T."/>
            <person name="Graham J."/>
            <person name="Grandbois E."/>
            <person name="Grewal S."/>
            <person name="Gyaltsen K."/>
            <person name="Hafez N."/>
            <person name="Hagos B."/>
            <person name="Hall J."/>
            <person name="Henson C."/>
            <person name="Hollinger A."/>
            <person name="Honan T."/>
            <person name="Huard M.D."/>
            <person name="Hughes L."/>
            <person name="Hurhula B."/>
            <person name="Husby M.E."/>
            <person name="Kamat A."/>
            <person name="Kanga B."/>
            <person name="Kashin S."/>
            <person name="Khazanovich D."/>
            <person name="Kisner P."/>
            <person name="Lance K."/>
            <person name="Lara M."/>
            <person name="Lee W."/>
            <person name="Lennon N."/>
            <person name="Letendre F."/>
            <person name="LeVine R."/>
            <person name="Lipovsky A."/>
            <person name="Liu X."/>
            <person name="Liu J."/>
            <person name="Liu S."/>
            <person name="Lokyitsang T."/>
            <person name="Lokyitsang Y."/>
            <person name="Lubonja R."/>
            <person name="Lui A."/>
            <person name="MacDonald P."/>
            <person name="Magnisalis V."/>
            <person name="Maru K."/>
            <person name="Matthews C."/>
            <person name="McCusker W."/>
            <person name="McDonough S."/>
            <person name="Mehta T."/>
            <person name="Meldrim J."/>
            <person name="Meneus L."/>
            <person name="Mihai O."/>
            <person name="Mihalev A."/>
            <person name="Mihova T."/>
            <person name="Mittelman R."/>
            <person name="Mlenga V."/>
            <person name="Montmayeur A."/>
            <person name="Mulrain L."/>
            <person name="Navidi A."/>
            <person name="Naylor J."/>
            <person name="Negash T."/>
            <person name="Nguyen T."/>
            <person name="Nguyen N."/>
            <person name="Nicol R."/>
            <person name="Norbu C."/>
            <person name="Norbu N."/>
            <person name="Novod N."/>
            <person name="O'Neill B."/>
            <person name="Osman S."/>
            <person name="Markiewicz E."/>
            <person name="Oyono O.L."/>
            <person name="Patti C."/>
            <person name="Phunkhang P."/>
            <person name="Pierre F."/>
            <person name="Priest M."/>
            <person name="Raghuraman S."/>
            <person name="Rege F."/>
            <person name="Reyes R."/>
            <person name="Rise C."/>
            <person name="Rogov P."/>
            <person name="Ross K."/>
            <person name="Ryan E."/>
            <person name="Settipalli S."/>
            <person name="Shea T."/>
            <person name="Sherpa N."/>
            <person name="Shi L."/>
            <person name="Shih D."/>
            <person name="Sparrow T."/>
            <person name="Spaulding J."/>
            <person name="Stalker J."/>
            <person name="Stange-Thomann N."/>
            <person name="Stavropoulos S."/>
            <person name="Stone C."/>
            <person name="Strader C."/>
            <person name="Tesfaye S."/>
            <person name="Thomson T."/>
            <person name="Thoulutsang Y."/>
            <person name="Thoulutsang D."/>
            <person name="Topham K."/>
            <person name="Topping I."/>
            <person name="Tsamla T."/>
            <person name="Vassiliev H."/>
            <person name="Vo A."/>
            <person name="Wangchuk T."/>
            <person name="Wangdi T."/>
            <person name="Weiand M."/>
            <person name="Wilkinson J."/>
            <person name="Wilson A."/>
            <person name="Yadav S."/>
            <person name="Young G."/>
            <person name="Yu Q."/>
            <person name="Zembek L."/>
            <person name="Zhong D."/>
            <person name="Zimmer A."/>
            <person name="Zwirko Z."/>
            <person name="Jaffe D.B."/>
            <person name="Alvarez P."/>
            <person name="Brockman W."/>
            <person name="Butler J."/>
            <person name="Chin C."/>
            <person name="Gnerre S."/>
            <person name="Grabherr M."/>
            <person name="Kleber M."/>
            <person name="Mauceli E."/>
            <person name="MacCallum I."/>
        </authorList>
    </citation>
    <scope>NUCLEOTIDE SEQUENCE [LARGE SCALE GENOMIC DNA]</scope>
    <source>
        <strain evidence="6">white501</strain>
    </source>
</reference>
<dbReference type="GO" id="GO:0050839">
    <property type="term" value="F:cell adhesion molecule binding"/>
    <property type="evidence" value="ECO:0007669"/>
    <property type="project" value="TreeGrafter"/>
</dbReference>
<dbReference type="InterPro" id="IPR001478">
    <property type="entry name" value="PDZ"/>
</dbReference>
<feature type="compositionally biased region" description="Basic and acidic residues" evidence="2">
    <location>
        <begin position="1244"/>
        <end position="1268"/>
    </location>
</feature>
<feature type="domain" description="PDZ" evidence="3">
    <location>
        <begin position="171"/>
        <end position="253"/>
    </location>
</feature>
<accession>B4QXW5</accession>
<feature type="region of interest" description="Disordered" evidence="2">
    <location>
        <begin position="1461"/>
        <end position="1481"/>
    </location>
</feature>
<dbReference type="PANTHER" id="PTHR13865:SF28">
    <property type="entry name" value="POLYCHAETOID, ISOFORM O"/>
    <property type="match status" value="1"/>
</dbReference>
<keyword evidence="1" id="KW-0728">SH3 domain</keyword>
<dbReference type="FunFam" id="2.60.220.30:FF:000004">
    <property type="entry name" value="tight junction protein ZO-1 isoform X1"/>
    <property type="match status" value="1"/>
</dbReference>
<feature type="compositionally biased region" description="Polar residues" evidence="2">
    <location>
        <begin position="304"/>
        <end position="328"/>
    </location>
</feature>
<dbReference type="InterPro" id="IPR001452">
    <property type="entry name" value="SH3_domain"/>
</dbReference>
<dbReference type="GO" id="GO:0045216">
    <property type="term" value="P:cell-cell junction organization"/>
    <property type="evidence" value="ECO:0007669"/>
    <property type="project" value="TreeGrafter"/>
</dbReference>
<feature type="compositionally biased region" description="Basic residues" evidence="2">
    <location>
        <begin position="1151"/>
        <end position="1160"/>
    </location>
</feature>
<feature type="region of interest" description="Disordered" evidence="2">
    <location>
        <begin position="1244"/>
        <end position="1284"/>
    </location>
</feature>
<feature type="compositionally biased region" description="Basic and acidic residues" evidence="2">
    <location>
        <begin position="658"/>
        <end position="672"/>
    </location>
</feature>
<feature type="domain" description="PDZ" evidence="3">
    <location>
        <begin position="23"/>
        <end position="110"/>
    </location>
</feature>
<evidence type="ECO:0000313" key="6">
    <source>
        <dbReference type="Proteomes" id="UP000000304"/>
    </source>
</evidence>
<feature type="compositionally biased region" description="Polar residues" evidence="2">
    <location>
        <begin position="282"/>
        <end position="294"/>
    </location>
</feature>
<protein>
    <submittedName>
        <fullName evidence="5">GD20836</fullName>
    </submittedName>
</protein>
<feature type="region of interest" description="Disordered" evidence="2">
    <location>
        <begin position="906"/>
        <end position="990"/>
    </location>
</feature>
<feature type="compositionally biased region" description="Low complexity" evidence="2">
    <location>
        <begin position="819"/>
        <end position="830"/>
    </location>
</feature>